<evidence type="ECO:0000313" key="1">
    <source>
        <dbReference type="EMBL" id="MDZ7283811.1"/>
    </source>
</evidence>
<reference evidence="2" key="1">
    <citation type="submission" date="2023-07" db="EMBL/GenBank/DDBJ databases">
        <title>Whole genome sequence analysis of rice epiphytic Sphingomonas sanguinis OsEp_Plm_15B2.</title>
        <authorList>
            <person name="Sahu K.P."/>
            <person name="Asharani P."/>
            <person name="Reddy B."/>
            <person name="Kumar A."/>
        </authorList>
    </citation>
    <scope>NUCLEOTIDE SEQUENCE [LARGE SCALE GENOMIC DNA]</scope>
    <source>
        <strain evidence="2">OsEp_Plm_15B2</strain>
    </source>
</reference>
<dbReference type="Proteomes" id="UP001292182">
    <property type="component" value="Unassembled WGS sequence"/>
</dbReference>
<dbReference type="EMBL" id="JAOBTW010000024">
    <property type="protein sequence ID" value="MDZ7283811.1"/>
    <property type="molecule type" value="Genomic_DNA"/>
</dbReference>
<accession>A0ABU5LVT5</accession>
<keyword evidence="2" id="KW-1185">Reference proteome</keyword>
<protein>
    <submittedName>
        <fullName evidence="1">Uncharacterized protein</fullName>
    </submittedName>
</protein>
<comment type="caution">
    <text evidence="1">The sequence shown here is derived from an EMBL/GenBank/DDBJ whole genome shotgun (WGS) entry which is preliminary data.</text>
</comment>
<name>A0ABU5LVT5_9SPHN</name>
<dbReference type="RefSeq" id="WP_322540255.1">
    <property type="nucleotide sequence ID" value="NZ_JAOBTW010000024.1"/>
</dbReference>
<proteinExistence type="predicted"/>
<gene>
    <name evidence="1" type="ORF">N4G62_17420</name>
</gene>
<evidence type="ECO:0000313" key="2">
    <source>
        <dbReference type="Proteomes" id="UP001292182"/>
    </source>
</evidence>
<organism evidence="1 2">
    <name type="scientific">Sphingomonas sanguinis</name>
    <dbReference type="NCBI Taxonomy" id="33051"/>
    <lineage>
        <taxon>Bacteria</taxon>
        <taxon>Pseudomonadati</taxon>
        <taxon>Pseudomonadota</taxon>
        <taxon>Alphaproteobacteria</taxon>
        <taxon>Sphingomonadales</taxon>
        <taxon>Sphingomonadaceae</taxon>
        <taxon>Sphingomonas</taxon>
    </lineage>
</organism>
<sequence length="67" mass="7022">MAAGSSLIPLYPASGWLWPRLSEAGRRKALILLLLPLLPAAPAKILLDGDAAGVDLPDDMAHLASSY</sequence>